<evidence type="ECO:0000259" key="3">
    <source>
        <dbReference type="Pfam" id="PF13490"/>
    </source>
</evidence>
<organism evidence="4 5">
    <name type="scientific">Corallococcus llansteffanensis</name>
    <dbReference type="NCBI Taxonomy" id="2316731"/>
    <lineage>
        <taxon>Bacteria</taxon>
        <taxon>Pseudomonadati</taxon>
        <taxon>Myxococcota</taxon>
        <taxon>Myxococcia</taxon>
        <taxon>Myxococcales</taxon>
        <taxon>Cystobacterineae</taxon>
        <taxon>Myxococcaceae</taxon>
        <taxon>Corallococcus</taxon>
    </lineage>
</organism>
<dbReference type="EMBL" id="RAWB01000259">
    <property type="protein sequence ID" value="RKH55310.1"/>
    <property type="molecule type" value="Genomic_DNA"/>
</dbReference>
<dbReference type="InterPro" id="IPR041916">
    <property type="entry name" value="Anti_sigma_zinc_sf"/>
</dbReference>
<name>A0A3A8PJ41_9BACT</name>
<keyword evidence="1" id="KW-0472">Membrane</keyword>
<dbReference type="Gene3D" id="1.10.10.1320">
    <property type="entry name" value="Anti-sigma factor, zinc-finger domain"/>
    <property type="match status" value="1"/>
</dbReference>
<keyword evidence="1" id="KW-1133">Transmembrane helix</keyword>
<comment type="caution">
    <text evidence="4">The sequence shown here is derived from an EMBL/GenBank/DDBJ whole genome shotgun (WGS) entry which is preliminary data.</text>
</comment>
<gene>
    <name evidence="4" type="ORF">D7V93_23275</name>
</gene>
<evidence type="ECO:0000256" key="1">
    <source>
        <dbReference type="SAM" id="Phobius"/>
    </source>
</evidence>
<feature type="transmembrane region" description="Helical" evidence="1">
    <location>
        <begin position="76"/>
        <end position="97"/>
    </location>
</feature>
<evidence type="ECO:0000313" key="5">
    <source>
        <dbReference type="Proteomes" id="UP000272888"/>
    </source>
</evidence>
<dbReference type="Proteomes" id="UP000272888">
    <property type="component" value="Unassembled WGS sequence"/>
</dbReference>
<dbReference type="AlphaFoldDB" id="A0A3A8PJ41"/>
<dbReference type="InterPro" id="IPR011990">
    <property type="entry name" value="TPR-like_helical_dom_sf"/>
</dbReference>
<dbReference type="SUPFAM" id="SSF48452">
    <property type="entry name" value="TPR-like"/>
    <property type="match status" value="2"/>
</dbReference>
<keyword evidence="5" id="KW-1185">Reference proteome</keyword>
<proteinExistence type="predicted"/>
<reference evidence="5" key="1">
    <citation type="submission" date="2018-09" db="EMBL/GenBank/DDBJ databases">
        <authorList>
            <person name="Livingstone P.G."/>
            <person name="Whitworth D.E."/>
        </authorList>
    </citation>
    <scope>NUCLEOTIDE SEQUENCE [LARGE SCALE GENOMIC DNA]</scope>
    <source>
        <strain evidence="5">CA051B</strain>
    </source>
</reference>
<dbReference type="InterPro" id="IPR024983">
    <property type="entry name" value="CHAT_dom"/>
</dbReference>
<dbReference type="Pfam" id="PF12770">
    <property type="entry name" value="CHAT"/>
    <property type="match status" value="1"/>
</dbReference>
<keyword evidence="1" id="KW-0812">Transmembrane</keyword>
<feature type="domain" description="Putative zinc-finger" evidence="3">
    <location>
        <begin position="10"/>
        <end position="35"/>
    </location>
</feature>
<dbReference type="Gene3D" id="1.25.40.10">
    <property type="entry name" value="Tetratricopeptide repeat domain"/>
    <property type="match status" value="2"/>
</dbReference>
<dbReference type="InterPro" id="IPR027383">
    <property type="entry name" value="Znf_put"/>
</dbReference>
<dbReference type="Pfam" id="PF13490">
    <property type="entry name" value="zf-HC2"/>
    <property type="match status" value="1"/>
</dbReference>
<feature type="domain" description="CHAT" evidence="2">
    <location>
        <begin position="811"/>
        <end position="963"/>
    </location>
</feature>
<evidence type="ECO:0000313" key="4">
    <source>
        <dbReference type="EMBL" id="RKH55310.1"/>
    </source>
</evidence>
<evidence type="ECO:0000259" key="2">
    <source>
        <dbReference type="Pfam" id="PF12770"/>
    </source>
</evidence>
<protein>
    <submittedName>
        <fullName evidence="4">CHAT domain-containing protein</fullName>
    </submittedName>
</protein>
<accession>A0A3A8PJ41</accession>
<sequence>MATPCNDVEAFVDGELSPTQAQSFRLHLADCARCQTEVETLLQLQFLGQRHPARGKTRSPTLRPLATVSRIRPRPLLLAAACFAALLMGLGAIRHFASVERISSPSEVRYRAMEARLSGLGAETYQPLVPAMAGSAEPGEPSSHVAGEGTLAEGEDPVSHYLEQGDRYGAEKALSLLRKSLSTPDVESQQSVALLRLGKPENALANADAALSEAPRHAAALWNRGLALRDLRLPLAAARSFAQVASLKEPGWAEEATQRAQGLRRDIFTHRDRWAAVLKAGASLIENADTPLPEDFSDTPIARLFFYDAVRAAPTVSAVQTLLPLARKLDGRTRSHVLEAYVQRVAAADFQRRGPLAQGYAALASKRLSVSEREMFLRQVLSSQDDDLILGTLVLTQTVSSHLELFKAKADAMKDPWFQLLAAQERATVDKRAGRLAHAVRTLREALPLCEGTGLEYRCLSLQSDLSTLLMKLHEFQDARQYAKKAWEDARANNEWQMEQDLLWSLSQIARLVKDTSLSRAYIEEFLARNESKPDAVRRVHESLASIAFQELRIDEARWEIDAALATGLPLSPSGAFTLAEVARLKGAPRDEEHLMRALTTPLGARSPGERAVDMHALGRFFIERDVARGRTLLWNSIQEASAPGLEEDIAASRARAYSFTSLILEAGRRGAFDEALELISRERGQSLPERCLLAATSDSERTLLIVRGVDAKSLGWHDETRRAPLPSQLDGLVREDLLAALRPCERVEVLARPPLHGRAGLLPPSMAWSYLTRTTAPRAPRKGPAVHLVVSDVETPPGTDVLPLPSWGASLGPEAQLRTRSGADATPSRVRAAMQDATEIDLVAHGFIYDRADASYLLLSSERGGSELTVPQVRDTPLHGAPFVVLSSCDAAHTSYALHEPLSLPAAFIHAGARGVLAATTRIPGNDANVFFNQVRERMRAGVAPSIALRDVRAQWLEKDAKQTWLANVLLFE</sequence>